<organism evidence="2 3">
    <name type="scientific">Amycolatopsis bullii</name>
    <dbReference type="NCBI Taxonomy" id="941987"/>
    <lineage>
        <taxon>Bacteria</taxon>
        <taxon>Bacillati</taxon>
        <taxon>Actinomycetota</taxon>
        <taxon>Actinomycetes</taxon>
        <taxon>Pseudonocardiales</taxon>
        <taxon>Pseudonocardiaceae</taxon>
        <taxon>Amycolatopsis</taxon>
    </lineage>
</organism>
<proteinExistence type="predicted"/>
<dbReference type="EMBL" id="BNAW01000028">
    <property type="protein sequence ID" value="GHG28641.1"/>
    <property type="molecule type" value="Genomic_DNA"/>
</dbReference>
<reference evidence="3" key="1">
    <citation type="journal article" date="2019" name="Int. J. Syst. Evol. Microbiol.">
        <title>The Global Catalogue of Microorganisms (GCM) 10K type strain sequencing project: providing services to taxonomists for standard genome sequencing and annotation.</title>
        <authorList>
            <consortium name="The Broad Institute Genomics Platform"/>
            <consortium name="The Broad Institute Genome Sequencing Center for Infectious Disease"/>
            <person name="Wu L."/>
            <person name="Ma J."/>
        </authorList>
    </citation>
    <scope>NUCLEOTIDE SEQUENCE [LARGE SCALE GENOMIC DNA]</scope>
    <source>
        <strain evidence="3">CGMCC 4.7680</strain>
    </source>
</reference>
<gene>
    <name evidence="2" type="ORF">GCM10017567_55440</name>
</gene>
<accession>A0ABQ3KIW4</accession>
<protein>
    <submittedName>
        <fullName evidence="2">Uncharacterized protein</fullName>
    </submittedName>
</protein>
<keyword evidence="3" id="KW-1185">Reference proteome</keyword>
<feature type="compositionally biased region" description="Basic and acidic residues" evidence="1">
    <location>
        <begin position="181"/>
        <end position="198"/>
    </location>
</feature>
<dbReference type="Proteomes" id="UP000649955">
    <property type="component" value="Unassembled WGS sequence"/>
</dbReference>
<evidence type="ECO:0000313" key="2">
    <source>
        <dbReference type="EMBL" id="GHG28641.1"/>
    </source>
</evidence>
<evidence type="ECO:0000256" key="1">
    <source>
        <dbReference type="SAM" id="MobiDB-lite"/>
    </source>
</evidence>
<sequence length="376" mass="40795">MLTAMRTVVHGDVHVHYGQIYVHDEEREPFEGDLHACFAGQRNGLCGAAVPGTLFLITGLHTGEVGFTAEVHSSEPPDGGGEDVVEASFRALGRTVLVTWGGGAWWDLELTPGDYRVRYSGTAMDAGRERDTRLGGEPRLDSYLLQFWPAPAAPDVVVRETSAIAAYWHGFARNLPPPPTEAERAAQREADRRAEEEARAKAEHEQLLREWEGVLPPAPVLDLPPGPLRAFAKRDRELVGAALAAGPEVRRALARRVARLAFERAGLDGVGWIAEGLRALDEGSALPPPFDDWTAAWDRLLSDPEVPHTLVRTPDGRHDNALQQAMAFPAIFAAAHEDLSRALGEALSAAEYTYGADRERFSAEVRAALAELAGSG</sequence>
<evidence type="ECO:0000313" key="3">
    <source>
        <dbReference type="Proteomes" id="UP000649955"/>
    </source>
</evidence>
<name>A0ABQ3KIW4_9PSEU</name>
<comment type="caution">
    <text evidence="2">The sequence shown here is derived from an EMBL/GenBank/DDBJ whole genome shotgun (WGS) entry which is preliminary data.</text>
</comment>
<feature type="region of interest" description="Disordered" evidence="1">
    <location>
        <begin position="176"/>
        <end position="198"/>
    </location>
</feature>